<evidence type="ECO:0000256" key="6">
    <source>
        <dbReference type="RuleBase" id="RU367044"/>
    </source>
</evidence>
<organism evidence="7 8">
    <name type="scientific">Capsicum annuum</name>
    <name type="common">Capsicum pepper</name>
    <dbReference type="NCBI Taxonomy" id="4072"/>
    <lineage>
        <taxon>Eukaryota</taxon>
        <taxon>Viridiplantae</taxon>
        <taxon>Streptophyta</taxon>
        <taxon>Embryophyta</taxon>
        <taxon>Tracheophyta</taxon>
        <taxon>Spermatophyta</taxon>
        <taxon>Magnoliopsida</taxon>
        <taxon>eudicotyledons</taxon>
        <taxon>Gunneridae</taxon>
        <taxon>Pentapetalae</taxon>
        <taxon>asterids</taxon>
        <taxon>lamiids</taxon>
        <taxon>Solanales</taxon>
        <taxon>Solanaceae</taxon>
        <taxon>Solanoideae</taxon>
        <taxon>Capsiceae</taxon>
        <taxon>Capsicum</taxon>
    </lineage>
</organism>
<sequence length="144" mass="16583">MERIHCRSKDDDLGTQFLYPGPEGFHWHFKENLVQTTKFKCEFVCNLKAKTFNVFESDVLSHNIAPKRAETKSSPSKRTSEAARLHPPLYKLALQELSQSGAEYNENGKEEWFKRDDPNVNSSSIEDLIKTFSIDRYPVRTANG</sequence>
<reference evidence="7 8" key="2">
    <citation type="journal article" date="2017" name="Genome Biol.">
        <title>New reference genome sequences of hot pepper reveal the massive evolution of plant disease-resistance genes by retroduplication.</title>
        <authorList>
            <person name="Kim S."/>
            <person name="Park J."/>
            <person name="Yeom S.I."/>
            <person name="Kim Y.M."/>
            <person name="Seo E."/>
            <person name="Kim K.T."/>
            <person name="Kim M.S."/>
            <person name="Lee J.M."/>
            <person name="Cheong K."/>
            <person name="Shin H.S."/>
            <person name="Kim S.B."/>
            <person name="Han K."/>
            <person name="Lee J."/>
            <person name="Park M."/>
            <person name="Lee H.A."/>
            <person name="Lee H.Y."/>
            <person name="Lee Y."/>
            <person name="Oh S."/>
            <person name="Lee J.H."/>
            <person name="Choi E."/>
            <person name="Choi E."/>
            <person name="Lee S.E."/>
            <person name="Jeon J."/>
            <person name="Kim H."/>
            <person name="Choi G."/>
            <person name="Song H."/>
            <person name="Lee J."/>
            <person name="Lee S.C."/>
            <person name="Kwon J.K."/>
            <person name="Lee H.Y."/>
            <person name="Koo N."/>
            <person name="Hong Y."/>
            <person name="Kim R.W."/>
            <person name="Kang W.H."/>
            <person name="Huh J.H."/>
            <person name="Kang B.C."/>
            <person name="Yang T.J."/>
            <person name="Lee Y.H."/>
            <person name="Bennetzen J.L."/>
            <person name="Choi D."/>
        </authorList>
    </citation>
    <scope>NUCLEOTIDE SEQUENCE [LARGE SCALE GENOMIC DNA]</scope>
    <source>
        <strain evidence="8">cv. CM334</strain>
    </source>
</reference>
<reference evidence="7 8" key="1">
    <citation type="journal article" date="2014" name="Nat. Genet.">
        <title>Genome sequence of the hot pepper provides insights into the evolution of pungency in Capsicum species.</title>
        <authorList>
            <person name="Kim S."/>
            <person name="Park M."/>
            <person name="Yeom S.I."/>
            <person name="Kim Y.M."/>
            <person name="Lee J.M."/>
            <person name="Lee H.A."/>
            <person name="Seo E."/>
            <person name="Choi J."/>
            <person name="Cheong K."/>
            <person name="Kim K.T."/>
            <person name="Jung K."/>
            <person name="Lee G.W."/>
            <person name="Oh S.K."/>
            <person name="Bae C."/>
            <person name="Kim S.B."/>
            <person name="Lee H.Y."/>
            <person name="Kim S.Y."/>
            <person name="Kim M.S."/>
            <person name="Kang B.C."/>
            <person name="Jo Y.D."/>
            <person name="Yang H.B."/>
            <person name="Jeong H.J."/>
            <person name="Kang W.H."/>
            <person name="Kwon J.K."/>
            <person name="Shin C."/>
            <person name="Lim J.Y."/>
            <person name="Park J.H."/>
            <person name="Huh J.H."/>
            <person name="Kim J.S."/>
            <person name="Kim B.D."/>
            <person name="Cohen O."/>
            <person name="Paran I."/>
            <person name="Suh M.C."/>
            <person name="Lee S.B."/>
            <person name="Kim Y.K."/>
            <person name="Shin Y."/>
            <person name="Noh S.J."/>
            <person name="Park J."/>
            <person name="Seo Y.S."/>
            <person name="Kwon S.Y."/>
            <person name="Kim H.A."/>
            <person name="Park J.M."/>
            <person name="Kim H.J."/>
            <person name="Choi S.B."/>
            <person name="Bosland P.W."/>
            <person name="Reeves G."/>
            <person name="Jo S.H."/>
            <person name="Lee B.W."/>
            <person name="Cho H.T."/>
            <person name="Choi H.S."/>
            <person name="Lee M.S."/>
            <person name="Yu Y."/>
            <person name="Do Choi Y."/>
            <person name="Park B.S."/>
            <person name="van Deynze A."/>
            <person name="Ashrafi H."/>
            <person name="Hill T."/>
            <person name="Kim W.T."/>
            <person name="Pai H.S."/>
            <person name="Ahn H.K."/>
            <person name="Yeam I."/>
            <person name="Giovannoni J.J."/>
            <person name="Rose J.K."/>
            <person name="Sorensen I."/>
            <person name="Lee S.J."/>
            <person name="Kim R.W."/>
            <person name="Choi I.Y."/>
            <person name="Choi B.S."/>
            <person name="Lim J.S."/>
            <person name="Lee Y.H."/>
            <person name="Choi D."/>
        </authorList>
    </citation>
    <scope>NUCLEOTIDE SEQUENCE [LARGE SCALE GENOMIC DNA]</scope>
    <source>
        <strain evidence="8">cv. CM334</strain>
    </source>
</reference>
<dbReference type="Proteomes" id="UP000222542">
    <property type="component" value="Unassembled WGS sequence"/>
</dbReference>
<evidence type="ECO:0000256" key="5">
    <source>
        <dbReference type="ARBA" id="ARBA00022729"/>
    </source>
</evidence>
<gene>
    <name evidence="7" type="ORF">T459_28341</name>
</gene>
<keyword evidence="4 6" id="KW-0964">Secreted</keyword>
<dbReference type="PANTHER" id="PTHR31232:SF155">
    <property type="entry name" value="PLANT SELF-INCOMPATIBILITY PROTEIN S1 FAMILY"/>
    <property type="match status" value="1"/>
</dbReference>
<protein>
    <recommendedName>
        <fullName evidence="6">S-protein homolog</fullName>
    </recommendedName>
</protein>
<proteinExistence type="inferred from homology"/>
<dbReference type="AlphaFoldDB" id="A0A2G2YGH6"/>
<evidence type="ECO:0000313" key="8">
    <source>
        <dbReference type="Proteomes" id="UP000222542"/>
    </source>
</evidence>
<accession>A0A2G2YGH6</accession>
<evidence type="ECO:0000256" key="3">
    <source>
        <dbReference type="ARBA" id="ARBA00022471"/>
    </source>
</evidence>
<keyword evidence="3 6" id="KW-0713">Self-incompatibility</keyword>
<evidence type="ECO:0000256" key="1">
    <source>
        <dbReference type="ARBA" id="ARBA00004613"/>
    </source>
</evidence>
<comment type="similarity">
    <text evidence="2 6">Belongs to the plant self-incompatibility (S1) protein family.</text>
</comment>
<dbReference type="Pfam" id="PF05938">
    <property type="entry name" value="Self-incomp_S1"/>
    <property type="match status" value="1"/>
</dbReference>
<dbReference type="PANTHER" id="PTHR31232">
    <property type="match status" value="1"/>
</dbReference>
<keyword evidence="8" id="KW-1185">Reference proteome</keyword>
<dbReference type="GO" id="GO:0060320">
    <property type="term" value="P:rejection of self pollen"/>
    <property type="evidence" value="ECO:0007669"/>
    <property type="project" value="UniProtKB-KW"/>
</dbReference>
<dbReference type="EMBL" id="AYRZ02000011">
    <property type="protein sequence ID" value="PHT68854.1"/>
    <property type="molecule type" value="Genomic_DNA"/>
</dbReference>
<dbReference type="Gramene" id="PHT68854">
    <property type="protein sequence ID" value="PHT68854"/>
    <property type="gene ID" value="T459_28341"/>
</dbReference>
<comment type="subcellular location">
    <subcellularLocation>
        <location evidence="1 6">Secreted</location>
    </subcellularLocation>
</comment>
<evidence type="ECO:0000313" key="7">
    <source>
        <dbReference type="EMBL" id="PHT68854.1"/>
    </source>
</evidence>
<dbReference type="InterPro" id="IPR010264">
    <property type="entry name" value="Self-incomp_S1"/>
</dbReference>
<dbReference type="GO" id="GO:0005576">
    <property type="term" value="C:extracellular region"/>
    <property type="evidence" value="ECO:0007669"/>
    <property type="project" value="UniProtKB-SubCell"/>
</dbReference>
<comment type="caution">
    <text evidence="7">The sequence shown here is derived from an EMBL/GenBank/DDBJ whole genome shotgun (WGS) entry which is preliminary data.</text>
</comment>
<name>A0A2G2YGH6_CAPAN</name>
<keyword evidence="5" id="KW-0732">Signal</keyword>
<evidence type="ECO:0000256" key="2">
    <source>
        <dbReference type="ARBA" id="ARBA00005581"/>
    </source>
</evidence>
<evidence type="ECO:0000256" key="4">
    <source>
        <dbReference type="ARBA" id="ARBA00022525"/>
    </source>
</evidence>